<dbReference type="OrthoDB" id="10257314at2759"/>
<dbReference type="GeneID" id="34522996"/>
<dbReference type="STRING" id="1382522.W6MSE2"/>
<dbReference type="SUPFAM" id="SSF51197">
    <property type="entry name" value="Clavaminate synthase-like"/>
    <property type="match status" value="1"/>
</dbReference>
<dbReference type="RefSeq" id="XP_022461608.1">
    <property type="nucleotide sequence ID" value="XM_022600608.1"/>
</dbReference>
<accession>W6MSE2</accession>
<dbReference type="Pfam" id="PF02668">
    <property type="entry name" value="TauD"/>
    <property type="match status" value="1"/>
</dbReference>
<protein>
    <recommendedName>
        <fullName evidence="7">TauD/TfdA-like domain-containing protein</fullName>
    </recommendedName>
</protein>
<dbReference type="GO" id="GO:0005737">
    <property type="term" value="C:cytoplasm"/>
    <property type="evidence" value="ECO:0007669"/>
    <property type="project" value="TreeGrafter"/>
</dbReference>
<dbReference type="GO" id="GO:0046872">
    <property type="term" value="F:metal ion binding"/>
    <property type="evidence" value="ECO:0007669"/>
    <property type="project" value="UniProtKB-KW"/>
</dbReference>
<dbReference type="Gene3D" id="3.60.130.10">
    <property type="entry name" value="Clavaminate synthase-like"/>
    <property type="match status" value="1"/>
</dbReference>
<keyword evidence="4" id="KW-0223">Dioxygenase</keyword>
<proteinExistence type="inferred from homology"/>
<gene>
    <name evidence="8" type="ORF">KUCA_T00005617001</name>
</gene>
<dbReference type="Proteomes" id="UP000019384">
    <property type="component" value="Unassembled WGS sequence"/>
</dbReference>
<dbReference type="EMBL" id="HG793131">
    <property type="protein sequence ID" value="CDK29624.1"/>
    <property type="molecule type" value="Genomic_DNA"/>
</dbReference>
<organism evidence="8 9">
    <name type="scientific">Kuraishia capsulata CBS 1993</name>
    <dbReference type="NCBI Taxonomy" id="1382522"/>
    <lineage>
        <taxon>Eukaryota</taxon>
        <taxon>Fungi</taxon>
        <taxon>Dikarya</taxon>
        <taxon>Ascomycota</taxon>
        <taxon>Saccharomycotina</taxon>
        <taxon>Pichiomycetes</taxon>
        <taxon>Pichiales</taxon>
        <taxon>Pichiaceae</taxon>
        <taxon>Kuraishia</taxon>
    </lineage>
</organism>
<keyword evidence="6" id="KW-0408">Iron</keyword>
<evidence type="ECO:0000256" key="4">
    <source>
        <dbReference type="ARBA" id="ARBA00022964"/>
    </source>
</evidence>
<evidence type="ECO:0000256" key="6">
    <source>
        <dbReference type="ARBA" id="ARBA00023004"/>
    </source>
</evidence>
<comment type="similarity">
    <text evidence="2">Belongs to the TfdA dioxygenase family.</text>
</comment>
<reference evidence="8" key="1">
    <citation type="submission" date="2013-12" db="EMBL/GenBank/DDBJ databases">
        <authorList>
            <person name="Genoscope - CEA"/>
        </authorList>
    </citation>
    <scope>NUCLEOTIDE SEQUENCE</scope>
    <source>
        <strain evidence="8">CBS 1993</strain>
    </source>
</reference>
<evidence type="ECO:0000256" key="5">
    <source>
        <dbReference type="ARBA" id="ARBA00023002"/>
    </source>
</evidence>
<evidence type="ECO:0000313" key="8">
    <source>
        <dbReference type="EMBL" id="CDK29624.1"/>
    </source>
</evidence>
<dbReference type="FunFam" id="3.60.130.10:FF:000003">
    <property type="entry name" value="Alpha-ketoglutarate-dependent taurine dioxygenase"/>
    <property type="match status" value="1"/>
</dbReference>
<dbReference type="HOGENOM" id="CLU_036005_0_0_1"/>
<dbReference type="GO" id="GO:0044273">
    <property type="term" value="P:sulfur compound catabolic process"/>
    <property type="evidence" value="ECO:0007669"/>
    <property type="project" value="TreeGrafter"/>
</dbReference>
<dbReference type="InterPro" id="IPR003819">
    <property type="entry name" value="TauD/TfdA-like"/>
</dbReference>
<dbReference type="InterPro" id="IPR051323">
    <property type="entry name" value="AtsK-like"/>
</dbReference>
<evidence type="ECO:0000256" key="2">
    <source>
        <dbReference type="ARBA" id="ARBA00005896"/>
    </source>
</evidence>
<evidence type="ECO:0000256" key="1">
    <source>
        <dbReference type="ARBA" id="ARBA00001954"/>
    </source>
</evidence>
<keyword evidence="3" id="KW-0479">Metal-binding</keyword>
<sequence>MPLVLESRNLDIHFRKDEDSIKDGVYTVSDKDRSLSQHPEFLPSWDPKQKYPKLQPFKHRDRGLFADPQYKNLLAEATGPIEQLNVTPKLGTEVRSGIQISQLSPAAKDDLALLVAERGVVIFRNQDFKDKGPEFAKQWGSYYGPLHVHPTSGAPLGYPEFHVTYRRSSPKEFEKVFSRRVNNITWHTDVSYELQPPGLTVFTMLQGPDNGGGDTIFADTVEAYERLSPLMQSMIDNLKVAHTSSDQAKDSVDKGGIERRAPVDSIHPLVRWHPVLKKKILYIQKSFGRRIIGLKQEESDNLLSFLINHVETALDLQLRARWEPGTVVVWDNRRVLHSAVLDWNSADARHAYRITPQAERPVHSQEEYDNWTVENELEELKSLEATLAADPYELDVTLDGLKI</sequence>
<evidence type="ECO:0000259" key="7">
    <source>
        <dbReference type="Pfam" id="PF02668"/>
    </source>
</evidence>
<dbReference type="PANTHER" id="PTHR30468">
    <property type="entry name" value="ALPHA-KETOGLUTARATE-DEPENDENT SULFONATE DIOXYGENASE"/>
    <property type="match status" value="1"/>
</dbReference>
<feature type="domain" description="TauD/TfdA-like" evidence="7">
    <location>
        <begin position="86"/>
        <end position="355"/>
    </location>
</feature>
<dbReference type="GO" id="GO:0000907">
    <property type="term" value="F:sulfonate dioxygenase activity"/>
    <property type="evidence" value="ECO:0007669"/>
    <property type="project" value="TreeGrafter"/>
</dbReference>
<keyword evidence="5" id="KW-0560">Oxidoreductase</keyword>
<name>W6MSE2_9ASCO</name>
<dbReference type="AlphaFoldDB" id="W6MSE2"/>
<evidence type="ECO:0000313" key="9">
    <source>
        <dbReference type="Proteomes" id="UP000019384"/>
    </source>
</evidence>
<dbReference type="InterPro" id="IPR042098">
    <property type="entry name" value="TauD-like_sf"/>
</dbReference>
<comment type="cofactor">
    <cofactor evidence="1">
        <name>Fe(2+)</name>
        <dbReference type="ChEBI" id="CHEBI:29033"/>
    </cofactor>
</comment>
<keyword evidence="9" id="KW-1185">Reference proteome</keyword>
<evidence type="ECO:0000256" key="3">
    <source>
        <dbReference type="ARBA" id="ARBA00022723"/>
    </source>
</evidence>
<dbReference type="PANTHER" id="PTHR30468:SF1">
    <property type="entry name" value="ALPHA-KETOGLUTARATE-DEPENDENT SULFONATE DIOXYGENASE"/>
    <property type="match status" value="1"/>
</dbReference>
<reference evidence="8" key="2">
    <citation type="submission" date="2014-02" db="EMBL/GenBank/DDBJ databases">
        <title>Complete DNA sequence of /Kuraishia capsulata/ illustrates novel genomic features among budding yeasts (/Saccharomycotina/).</title>
        <authorList>
            <person name="Morales L."/>
            <person name="Noel B."/>
            <person name="Porcel B."/>
            <person name="Marcet-Houben M."/>
            <person name="Hullo M-F."/>
            <person name="Sacerdot C."/>
            <person name="Tekaia F."/>
            <person name="Leh-Louis V."/>
            <person name="Despons L."/>
            <person name="Khanna V."/>
            <person name="Aury J-M."/>
            <person name="Barbe V."/>
            <person name="Couloux A."/>
            <person name="Labadie K."/>
            <person name="Pelletier E."/>
            <person name="Souciet J-L."/>
            <person name="Boekhout T."/>
            <person name="Gabaldon T."/>
            <person name="Wincker P."/>
            <person name="Dujon B."/>
        </authorList>
    </citation>
    <scope>NUCLEOTIDE SEQUENCE</scope>
    <source>
        <strain evidence="8">CBS 1993</strain>
    </source>
</reference>